<comment type="similarity">
    <text evidence="1">Belongs to the PPR family. P subfamily.</text>
</comment>
<feature type="repeat" description="PPR" evidence="3">
    <location>
        <begin position="246"/>
        <end position="280"/>
    </location>
</feature>
<feature type="repeat" description="PPR" evidence="3">
    <location>
        <begin position="211"/>
        <end position="245"/>
    </location>
</feature>
<dbReference type="FunFam" id="1.25.40.10:FF:000294">
    <property type="entry name" value="Pentatricopeptide repeat-containing protein At1g09900"/>
    <property type="match status" value="1"/>
</dbReference>
<feature type="repeat" description="PPR" evidence="3">
    <location>
        <begin position="281"/>
        <end position="315"/>
    </location>
</feature>
<dbReference type="EMBL" id="JACGWM010000006">
    <property type="protein sequence ID" value="KAL0369126.1"/>
    <property type="molecule type" value="Genomic_DNA"/>
</dbReference>
<dbReference type="AlphaFoldDB" id="A0AAW2QML3"/>
<dbReference type="PROSITE" id="PS51375">
    <property type="entry name" value="PPR"/>
    <property type="match status" value="10"/>
</dbReference>
<reference evidence="4" key="1">
    <citation type="submission" date="2020-06" db="EMBL/GenBank/DDBJ databases">
        <authorList>
            <person name="Li T."/>
            <person name="Hu X."/>
            <person name="Zhang T."/>
            <person name="Song X."/>
            <person name="Zhang H."/>
            <person name="Dai N."/>
            <person name="Sheng W."/>
            <person name="Hou X."/>
            <person name="Wei L."/>
        </authorList>
    </citation>
    <scope>NUCLEOTIDE SEQUENCE</scope>
    <source>
        <strain evidence="4">KEN8</strain>
        <tissue evidence="4">Leaf</tissue>
    </source>
</reference>
<feature type="repeat" description="PPR" evidence="3">
    <location>
        <begin position="383"/>
        <end position="417"/>
    </location>
</feature>
<dbReference type="Pfam" id="PF01535">
    <property type="entry name" value="PPR"/>
    <property type="match status" value="2"/>
</dbReference>
<dbReference type="NCBIfam" id="TIGR00756">
    <property type="entry name" value="PPR"/>
    <property type="match status" value="11"/>
</dbReference>
<proteinExistence type="inferred from homology"/>
<feature type="repeat" description="PPR" evidence="3">
    <location>
        <begin position="523"/>
        <end position="557"/>
    </location>
</feature>
<organism evidence="4">
    <name type="scientific">Sesamum calycinum</name>
    <dbReference type="NCBI Taxonomy" id="2727403"/>
    <lineage>
        <taxon>Eukaryota</taxon>
        <taxon>Viridiplantae</taxon>
        <taxon>Streptophyta</taxon>
        <taxon>Embryophyta</taxon>
        <taxon>Tracheophyta</taxon>
        <taxon>Spermatophyta</taxon>
        <taxon>Magnoliopsida</taxon>
        <taxon>eudicotyledons</taxon>
        <taxon>Gunneridae</taxon>
        <taxon>Pentapetalae</taxon>
        <taxon>asterids</taxon>
        <taxon>lamiids</taxon>
        <taxon>Lamiales</taxon>
        <taxon>Pedaliaceae</taxon>
        <taxon>Sesamum</taxon>
    </lineage>
</organism>
<accession>A0AAW2QML3</accession>
<evidence type="ECO:0000256" key="1">
    <source>
        <dbReference type="ARBA" id="ARBA00007626"/>
    </source>
</evidence>
<dbReference type="Pfam" id="PF13041">
    <property type="entry name" value="PPR_2"/>
    <property type="match status" value="4"/>
</dbReference>
<feature type="repeat" description="PPR" evidence="3">
    <location>
        <begin position="453"/>
        <end position="487"/>
    </location>
</feature>
<dbReference type="PANTHER" id="PTHR45613:SF354">
    <property type="entry name" value="OS10G0368902 PROTEIN"/>
    <property type="match status" value="1"/>
</dbReference>
<feature type="repeat" description="PPR" evidence="3">
    <location>
        <begin position="347"/>
        <end position="382"/>
    </location>
</feature>
<dbReference type="PANTHER" id="PTHR45613">
    <property type="entry name" value="PENTATRICOPEPTIDE REPEAT-CONTAINING PROTEIN"/>
    <property type="match status" value="1"/>
</dbReference>
<dbReference type="Pfam" id="PF12854">
    <property type="entry name" value="PPR_1"/>
    <property type="match status" value="1"/>
</dbReference>
<dbReference type="InterPro" id="IPR011990">
    <property type="entry name" value="TPR-like_helical_dom_sf"/>
</dbReference>
<dbReference type="Gene3D" id="1.25.40.10">
    <property type="entry name" value="Tetratricopeptide repeat domain"/>
    <property type="match status" value="6"/>
</dbReference>
<reference evidence="4" key="2">
    <citation type="journal article" date="2024" name="Plant">
        <title>Genomic evolution and insights into agronomic trait innovations of Sesamum species.</title>
        <authorList>
            <person name="Miao H."/>
            <person name="Wang L."/>
            <person name="Qu L."/>
            <person name="Liu H."/>
            <person name="Sun Y."/>
            <person name="Le M."/>
            <person name="Wang Q."/>
            <person name="Wei S."/>
            <person name="Zheng Y."/>
            <person name="Lin W."/>
            <person name="Duan Y."/>
            <person name="Cao H."/>
            <person name="Xiong S."/>
            <person name="Wang X."/>
            <person name="Wei L."/>
            <person name="Li C."/>
            <person name="Ma Q."/>
            <person name="Ju M."/>
            <person name="Zhao R."/>
            <person name="Li G."/>
            <person name="Mu C."/>
            <person name="Tian Q."/>
            <person name="Mei H."/>
            <person name="Zhang T."/>
            <person name="Gao T."/>
            <person name="Zhang H."/>
        </authorList>
    </citation>
    <scope>NUCLEOTIDE SEQUENCE</scope>
    <source>
        <strain evidence="4">KEN8</strain>
    </source>
</reference>
<comment type="caution">
    <text evidence="4">The sequence shown here is derived from an EMBL/GenBank/DDBJ whole genome shotgun (WGS) entry which is preliminary data.</text>
</comment>
<name>A0AAW2QML3_9LAMI</name>
<keyword evidence="2" id="KW-0677">Repeat</keyword>
<feature type="repeat" description="PPR" evidence="3">
    <location>
        <begin position="418"/>
        <end position="452"/>
    </location>
</feature>
<dbReference type="InterPro" id="IPR002885">
    <property type="entry name" value="PPR_rpt"/>
</dbReference>
<evidence type="ECO:0000256" key="2">
    <source>
        <dbReference type="ARBA" id="ARBA00022737"/>
    </source>
</evidence>
<sequence length="569" mass="64049">MLNRSKCWLCISQKLHSLPKTLTVSCYACGINESFAHSNANSSYGPGSETEWERLLKPFDLQELRRSLNKITPFQLNKLLQLPLDVRTSMELFQWAGSQNSYRHSFDVYYTLIDKVGAAKEFKIIDRLLLQMKAEGIVPRESIFIMIMRHYGRAGLPGQATTLLFDMRSTFSCEPTFKSYNVVIDVLLAGNCPKVAPNVIYEMLSKGISPTVFTFARVMKALCLVHEVDSACSLLRDMTKHGCVPNSIVYQTLIHALSGANRVNDALRLLEEMFLMGCTPDVNTFNDVIIGLCHVDRVHEAAKLVDRMLVRGFAPDTITYGVLMQGLCKTGEVDKAKVLLKKVPNPNVVLFNTLINAYITNGRFEEAKTVVDESMASMGCQPDTYTWNIFIRGLCKKGLLSSAHQVVDEMLLKGCQPNVITYTILIDGFCKKGRLKEAEGIIEEMAYKGLSLNTVGYNCLISALCKDGQVQEALELFRSMRSTGCKADIYTFNSLIYGLTRIDKMEDALCMFRDMFLDGVIANTVTYNTLIHAFLRKRATQEALKLVNDMLFRGCPLDKFTYWPYKSTL</sequence>
<feature type="repeat" description="PPR" evidence="3">
    <location>
        <begin position="488"/>
        <end position="522"/>
    </location>
</feature>
<protein>
    <submittedName>
        <fullName evidence="4">Pentatricopeptide repeat-containing protein, mitochondrial</fullName>
    </submittedName>
</protein>
<evidence type="ECO:0000256" key="3">
    <source>
        <dbReference type="PROSITE-ProRule" id="PRU00708"/>
    </source>
</evidence>
<gene>
    <name evidence="4" type="ORF">Scaly_1131500</name>
</gene>
<feature type="repeat" description="PPR" evidence="3">
    <location>
        <begin position="316"/>
        <end position="346"/>
    </location>
</feature>
<evidence type="ECO:0000313" key="4">
    <source>
        <dbReference type="EMBL" id="KAL0369126.1"/>
    </source>
</evidence>